<dbReference type="Gene3D" id="3.40.50.720">
    <property type="entry name" value="NAD(P)-binding Rossmann-like Domain"/>
    <property type="match status" value="1"/>
</dbReference>
<dbReference type="InterPro" id="IPR008030">
    <property type="entry name" value="NmrA-like"/>
</dbReference>
<dbReference type="Gene3D" id="3.90.25.10">
    <property type="entry name" value="UDP-galactose 4-epimerase, domain 1"/>
    <property type="match status" value="1"/>
</dbReference>
<proteinExistence type="inferred from homology"/>
<keyword evidence="3" id="KW-0560">Oxidoreductase</keyword>
<evidence type="ECO:0000313" key="6">
    <source>
        <dbReference type="Proteomes" id="UP000054771"/>
    </source>
</evidence>
<dbReference type="OMA" id="VEPFVRM"/>
<dbReference type="GO" id="GO:0016491">
    <property type="term" value="F:oxidoreductase activity"/>
    <property type="evidence" value="ECO:0007669"/>
    <property type="project" value="UniProtKB-KW"/>
</dbReference>
<dbReference type="Pfam" id="PF05368">
    <property type="entry name" value="NmrA"/>
    <property type="match status" value="1"/>
</dbReference>
<dbReference type="STRING" id="454130.A0A0U5G2M5"/>
<dbReference type="AlphaFoldDB" id="A0A0U5G2M5"/>
<keyword evidence="6" id="KW-1185">Reference proteome</keyword>
<accession>A0A0U5G2M5</accession>
<dbReference type="GO" id="GO:0005634">
    <property type="term" value="C:nucleus"/>
    <property type="evidence" value="ECO:0007669"/>
    <property type="project" value="TreeGrafter"/>
</dbReference>
<dbReference type="SUPFAM" id="SSF51735">
    <property type="entry name" value="NAD(P)-binding Rossmann-fold domains"/>
    <property type="match status" value="1"/>
</dbReference>
<name>A0A0U5G2M5_ASPCI</name>
<sequence>MSTTTIFVCGATGTQGGAVATNILKTTTLKAHAIARNPSSAASQSLKAAGVTLFQGDFNDKDSLRTAMRGCKGLFINLMPNLADITQELSQAKRLLSVASEVGVEHVVYASGFSVDHPERRRHYNPDGFVTKLLLSKQQVEEAVRSAGFKYYTIIRPGNFMTNVLAPHVSMMYAGLVEKAEITTAFTPDVVLPMIDPNDIGKFATAAFLEPQRFNGQEFEIASELMGFEELVRALGRVMGREVRIHYMSQEEIDAQIPGNPFLGGQLMMRDMVDCVDMEKVRAWGIPLGTFGEFLERENGRVKTTYGV</sequence>
<keyword evidence="2" id="KW-0521">NADP</keyword>
<organism evidence="5 6">
    <name type="scientific">Aspergillus calidoustus</name>
    <dbReference type="NCBI Taxonomy" id="454130"/>
    <lineage>
        <taxon>Eukaryota</taxon>
        <taxon>Fungi</taxon>
        <taxon>Dikarya</taxon>
        <taxon>Ascomycota</taxon>
        <taxon>Pezizomycotina</taxon>
        <taxon>Eurotiomycetes</taxon>
        <taxon>Eurotiomycetidae</taxon>
        <taxon>Eurotiales</taxon>
        <taxon>Aspergillaceae</taxon>
        <taxon>Aspergillus</taxon>
        <taxon>Aspergillus subgen. Nidulantes</taxon>
    </lineage>
</organism>
<evidence type="ECO:0000256" key="3">
    <source>
        <dbReference type="ARBA" id="ARBA00023002"/>
    </source>
</evidence>
<reference evidence="6" key="1">
    <citation type="journal article" date="2016" name="Genome Announc.">
        <title>Draft genome sequences of fungus Aspergillus calidoustus.</title>
        <authorList>
            <person name="Horn F."/>
            <person name="Linde J."/>
            <person name="Mattern D.J."/>
            <person name="Walther G."/>
            <person name="Guthke R."/>
            <person name="Scherlach K."/>
            <person name="Martin K."/>
            <person name="Brakhage A.A."/>
            <person name="Petzke L."/>
            <person name="Valiante V."/>
        </authorList>
    </citation>
    <scope>NUCLEOTIDE SEQUENCE [LARGE SCALE GENOMIC DNA]</scope>
    <source>
        <strain evidence="6">SF006504</strain>
    </source>
</reference>
<dbReference type="OrthoDB" id="419598at2759"/>
<dbReference type="Proteomes" id="UP000054771">
    <property type="component" value="Unassembled WGS sequence"/>
</dbReference>
<dbReference type="EMBL" id="CDMC01000005">
    <property type="protein sequence ID" value="CEL05149.1"/>
    <property type="molecule type" value="Genomic_DNA"/>
</dbReference>
<evidence type="ECO:0000256" key="1">
    <source>
        <dbReference type="ARBA" id="ARBA00006328"/>
    </source>
</evidence>
<comment type="similarity">
    <text evidence="1">Belongs to the NmrA-type oxidoreductase family.</text>
</comment>
<dbReference type="InterPro" id="IPR036291">
    <property type="entry name" value="NAD(P)-bd_dom_sf"/>
</dbReference>
<gene>
    <name evidence="5" type="ORF">ASPCAL06269</name>
</gene>
<dbReference type="CDD" id="cd05251">
    <property type="entry name" value="NmrA_like_SDR_a"/>
    <property type="match status" value="1"/>
</dbReference>
<evidence type="ECO:0000259" key="4">
    <source>
        <dbReference type="Pfam" id="PF05368"/>
    </source>
</evidence>
<evidence type="ECO:0000313" key="5">
    <source>
        <dbReference type="EMBL" id="CEL05149.1"/>
    </source>
</evidence>
<evidence type="ECO:0000256" key="2">
    <source>
        <dbReference type="ARBA" id="ARBA00022857"/>
    </source>
</evidence>
<protein>
    <recommendedName>
        <fullName evidence="4">NmrA-like domain-containing protein</fullName>
    </recommendedName>
</protein>
<dbReference type="PANTHER" id="PTHR42748:SF30">
    <property type="entry name" value="NMRA-LIKE DOMAIN-CONTAINING PROTEIN"/>
    <property type="match status" value="1"/>
</dbReference>
<dbReference type="PANTHER" id="PTHR42748">
    <property type="entry name" value="NITROGEN METABOLITE REPRESSION PROTEIN NMRA FAMILY MEMBER"/>
    <property type="match status" value="1"/>
</dbReference>
<feature type="domain" description="NmrA-like" evidence="4">
    <location>
        <begin position="3"/>
        <end position="260"/>
    </location>
</feature>
<dbReference type="InterPro" id="IPR051164">
    <property type="entry name" value="NmrA-like_oxidored"/>
</dbReference>